<name>A0A146KIM7_9EUKA</name>
<dbReference type="GO" id="GO:0006623">
    <property type="term" value="P:protein targeting to vacuole"/>
    <property type="evidence" value="ECO:0007669"/>
    <property type="project" value="TreeGrafter"/>
</dbReference>
<evidence type="ECO:0000313" key="9">
    <source>
        <dbReference type="EMBL" id="JAP96503.1"/>
    </source>
</evidence>
<feature type="region of interest" description="Disordered" evidence="7">
    <location>
        <begin position="983"/>
        <end position="1048"/>
    </location>
</feature>
<keyword evidence="5" id="KW-0653">Protein transport</keyword>
<evidence type="ECO:0000256" key="5">
    <source>
        <dbReference type="ARBA" id="ARBA00022927"/>
    </source>
</evidence>
<sequence>PKSLQDLVRGIRNAKDESQYVNEALTDIHVECKSRNTKDKTEAIMKLTFLYLLGYDIKQYAFNTIECISNTDPVIKRIGYLASNFSFGSPDMQTLVTNMYINDIKNKSTQIKMMALSSLASCPCPNREQVHTLIPILFEQLAAQATGKDNIPLIIKLLATSTRVLILANRQQIEGTIDFVPQFVDIMFNLGSSGVFTRDVILTQVYSHCALEISRNFGQELCMKLIPSLYDVLTNAKQPWILIEVSRFFGFMSIYDGRVKAKTREQFSQMLSATESKSLLMELAKATAEGFSDDLEMVRNCARRMGEFVIPGQQRSDSNLKILALKNLAILEKAHNGAVMSVDGLASELLKVLDDKDFNLRIAALDVISSLCNQQFLQNIVNKLLVSLKETRLMSTGQSLKDLHQVSSSDIQVFKRKVVQVILDMCSRNNYANITDAGWFVDVLITLAMEYPQLSADECATRILDLAIRMDDIRPNVPSLVKIILTHKPFFDVLSVSAFDQKKIANLSLTGPVVNQPFFTITKEVEIYNRMLTCKFGSNQLPTTEIVDAIANQLLTIPRNGPVLNFFSERFFKIMEENASIYRRPYHQDKMVLTTAARVIKDEDMDQLKSISNLFSVCAWVLGTFICYQPAADESVNLYDALDMLLTREVKHFSNETAEVFMLSAYKAFVTMLHSYEQNQIFSSAETASQCVAPEYLKQFARYTQLDDQQIVAEQRRLERERDERVRNTDFTFLTEQQKEEIMEVQQATAQKLDIIGSVVNMFVRSFDLLVKSLKEFSLVSGLKPLCAQLYYYTISNGVTLWNLVQGLHDDQLKEELSPLLEKYLEVPHPEGVAIPDAASVGPMLLQVDPEEYIIAQRKTQRPEFAFENGGIFSLDNPEGVSISAYDMEEFVFEEVRNQQVQAKPRKQATHEVPQTDIFTELQAQKVEEANEQLVADSMPTAQVKSVFMIDKTKLTKTTNQVQINKYTSNLKFGGLSLNKKPVEEQQEVVQEEPQQQEGKRRRRKHREEQEQEYQEVQEMQEVQQEDVQQEEQQGEQEGNNDLAALFG</sequence>
<reference evidence="9" key="1">
    <citation type="submission" date="2015-07" db="EMBL/GenBank/DDBJ databases">
        <title>Adaptation to a free-living lifestyle via gene acquisitions in the diplomonad Trepomonas sp. PC1.</title>
        <authorList>
            <person name="Xu F."/>
            <person name="Jerlstrom-Hultqvist J."/>
            <person name="Kolisko M."/>
            <person name="Simpson A.G.B."/>
            <person name="Roger A.J."/>
            <person name="Svard S.G."/>
            <person name="Andersson J.O."/>
        </authorList>
    </citation>
    <scope>NUCLEOTIDE SEQUENCE</scope>
    <source>
        <strain evidence="9">PC1</strain>
    </source>
</reference>
<gene>
    <name evidence="9" type="ORF">TPC1_10139</name>
</gene>
<evidence type="ECO:0000256" key="7">
    <source>
        <dbReference type="SAM" id="MobiDB-lite"/>
    </source>
</evidence>
<evidence type="ECO:0000256" key="2">
    <source>
        <dbReference type="ARBA" id="ARBA00006613"/>
    </source>
</evidence>
<dbReference type="SUPFAM" id="SSF48371">
    <property type="entry name" value="ARM repeat"/>
    <property type="match status" value="1"/>
</dbReference>
<dbReference type="EMBL" id="GDID01000103">
    <property type="protein sequence ID" value="JAP96503.1"/>
    <property type="molecule type" value="Transcribed_RNA"/>
</dbReference>
<dbReference type="AlphaFoldDB" id="A0A146KIM7"/>
<dbReference type="Pfam" id="PF01602">
    <property type="entry name" value="Adaptin_N"/>
    <property type="match status" value="1"/>
</dbReference>
<comment type="similarity">
    <text evidence="2">Belongs to the adaptor complexes large subunit family.</text>
</comment>
<evidence type="ECO:0000256" key="1">
    <source>
        <dbReference type="ARBA" id="ARBA00004308"/>
    </source>
</evidence>
<dbReference type="GO" id="GO:0010008">
    <property type="term" value="C:endosome membrane"/>
    <property type="evidence" value="ECO:0007669"/>
    <property type="project" value="TreeGrafter"/>
</dbReference>
<dbReference type="GO" id="GO:0030123">
    <property type="term" value="C:AP-3 adaptor complex"/>
    <property type="evidence" value="ECO:0007669"/>
    <property type="project" value="InterPro"/>
</dbReference>
<evidence type="ECO:0000256" key="6">
    <source>
        <dbReference type="ARBA" id="ARBA00023136"/>
    </source>
</evidence>
<feature type="domain" description="Clathrin/coatomer adaptor adaptin-like N-terminal" evidence="8">
    <location>
        <begin position="19"/>
        <end position="477"/>
    </location>
</feature>
<protein>
    <recommendedName>
        <fullName evidence="8">Clathrin/coatomer adaptor adaptin-like N-terminal domain-containing protein</fullName>
    </recommendedName>
</protein>
<proteinExistence type="inferred from homology"/>
<organism evidence="9">
    <name type="scientific">Trepomonas sp. PC1</name>
    <dbReference type="NCBI Taxonomy" id="1076344"/>
    <lineage>
        <taxon>Eukaryota</taxon>
        <taxon>Metamonada</taxon>
        <taxon>Diplomonadida</taxon>
        <taxon>Hexamitidae</taxon>
        <taxon>Hexamitinae</taxon>
        <taxon>Trepomonas</taxon>
    </lineage>
</organism>
<keyword evidence="4" id="KW-0677">Repeat</keyword>
<dbReference type="InterPro" id="IPR002553">
    <property type="entry name" value="Clathrin/coatomer_adapt-like_N"/>
</dbReference>
<keyword evidence="3" id="KW-0813">Transport</keyword>
<dbReference type="InterPro" id="IPR016024">
    <property type="entry name" value="ARM-type_fold"/>
</dbReference>
<dbReference type="PANTHER" id="PTHR22781">
    <property type="entry name" value="DELTA ADAPTIN-RELATED"/>
    <property type="match status" value="1"/>
</dbReference>
<keyword evidence="6" id="KW-0472">Membrane</keyword>
<dbReference type="InterPro" id="IPR017105">
    <property type="entry name" value="AP3_complex_dsu"/>
</dbReference>
<dbReference type="PANTHER" id="PTHR22781:SF12">
    <property type="entry name" value="AP-3 COMPLEX SUBUNIT DELTA-1"/>
    <property type="match status" value="1"/>
</dbReference>
<accession>A0A146KIM7</accession>
<dbReference type="Gene3D" id="1.25.10.10">
    <property type="entry name" value="Leucine-rich Repeat Variant"/>
    <property type="match status" value="1"/>
</dbReference>
<evidence type="ECO:0000259" key="8">
    <source>
        <dbReference type="Pfam" id="PF01602"/>
    </source>
</evidence>
<evidence type="ECO:0000256" key="3">
    <source>
        <dbReference type="ARBA" id="ARBA00022448"/>
    </source>
</evidence>
<feature type="non-terminal residue" evidence="9">
    <location>
        <position position="1"/>
    </location>
</feature>
<feature type="compositionally biased region" description="Acidic residues" evidence="7">
    <location>
        <begin position="1024"/>
        <end position="1035"/>
    </location>
</feature>
<dbReference type="GO" id="GO:0006896">
    <property type="term" value="P:Golgi to vacuole transport"/>
    <property type="evidence" value="ECO:0007669"/>
    <property type="project" value="TreeGrafter"/>
</dbReference>
<dbReference type="InterPro" id="IPR011989">
    <property type="entry name" value="ARM-like"/>
</dbReference>
<comment type="subcellular location">
    <subcellularLocation>
        <location evidence="1">Endomembrane system</location>
    </subcellularLocation>
</comment>
<evidence type="ECO:0000256" key="4">
    <source>
        <dbReference type="ARBA" id="ARBA00022737"/>
    </source>
</evidence>